<dbReference type="InterPro" id="IPR018649">
    <property type="entry name" value="SHOCT"/>
</dbReference>
<dbReference type="Pfam" id="PF09851">
    <property type="entry name" value="SHOCT"/>
    <property type="match status" value="1"/>
</dbReference>
<evidence type="ECO:0000313" key="4">
    <source>
        <dbReference type="Proteomes" id="UP000830167"/>
    </source>
</evidence>
<keyword evidence="1" id="KW-1133">Transmembrane helix</keyword>
<keyword evidence="1" id="KW-0812">Transmembrane</keyword>
<sequence length="63" mass="7441">MFVQSIVWIVIIGFAIFGVLSLFLRSSERKEDTAILILKERYARGEISEEEFKERRDFLTTQN</sequence>
<gene>
    <name evidence="3" type="ORF">LSG31_09280</name>
</gene>
<keyword evidence="4" id="KW-1185">Reference proteome</keyword>
<dbReference type="RefSeq" id="WP_347439006.1">
    <property type="nucleotide sequence ID" value="NZ_CP089291.1"/>
</dbReference>
<feature type="transmembrane region" description="Helical" evidence="1">
    <location>
        <begin position="6"/>
        <end position="24"/>
    </location>
</feature>
<protein>
    <submittedName>
        <fullName evidence="3">SHOCT domain-containing protein</fullName>
    </submittedName>
</protein>
<dbReference type="EMBL" id="CP089291">
    <property type="protein sequence ID" value="UOF92331.1"/>
    <property type="molecule type" value="Genomic_DNA"/>
</dbReference>
<proteinExistence type="predicted"/>
<feature type="domain" description="SHOCT" evidence="2">
    <location>
        <begin position="34"/>
        <end position="56"/>
    </location>
</feature>
<keyword evidence="1" id="KW-0472">Membrane</keyword>
<accession>A0ABY4CSU5</accession>
<name>A0ABY4CSU5_9BACL</name>
<evidence type="ECO:0000256" key="1">
    <source>
        <dbReference type="SAM" id="Phobius"/>
    </source>
</evidence>
<reference evidence="3" key="1">
    <citation type="submission" date="2021-12" db="EMBL/GenBank/DDBJ databases">
        <title>Alicyclobacillaceae gen. nov., sp. nov., isolated from chalcocite enrichment system.</title>
        <authorList>
            <person name="Jiang Z."/>
        </authorList>
    </citation>
    <scope>NUCLEOTIDE SEQUENCE</scope>
    <source>
        <strain evidence="3">MYW30-H2</strain>
    </source>
</reference>
<evidence type="ECO:0000259" key="2">
    <source>
        <dbReference type="Pfam" id="PF09851"/>
    </source>
</evidence>
<dbReference type="Proteomes" id="UP000830167">
    <property type="component" value="Chromosome"/>
</dbReference>
<evidence type="ECO:0000313" key="3">
    <source>
        <dbReference type="EMBL" id="UOF92331.1"/>
    </source>
</evidence>
<organism evidence="3 4">
    <name type="scientific">Fodinisporobacter ferrooxydans</name>
    <dbReference type="NCBI Taxonomy" id="2901836"/>
    <lineage>
        <taxon>Bacteria</taxon>
        <taxon>Bacillati</taxon>
        <taxon>Bacillota</taxon>
        <taxon>Bacilli</taxon>
        <taxon>Bacillales</taxon>
        <taxon>Alicyclobacillaceae</taxon>
        <taxon>Fodinisporobacter</taxon>
    </lineage>
</organism>